<evidence type="ECO:0000313" key="4">
    <source>
        <dbReference type="Proteomes" id="UP000267268"/>
    </source>
</evidence>
<dbReference type="InterPro" id="IPR059052">
    <property type="entry name" value="HH_YbhG-like"/>
</dbReference>
<sequence>MKYIYLSLATLLIFSSCTKAPEQESKLKGKVKRTAVYVASKVPGRIVSVNVEKGEIVEQGDTLAIIDLPEAEAKLMQANGAVKAAKAQYEMAFNGATKNQIDQVDAAYTASKEQFEFAEKSYQRIKEMYDEELISSQKHDEVYTKYQMAKAKYEGTAAKKREVEAGVRNEKQRMALGQLERAKGALKEVNIALSERFIIAPKKMRVESMALQQGELALPGYNIFSGYAEGTTYFRFVLPEEEVLKYKVGDVVTVYSPFDSSISLKGKVGSIKEEMSFATRKSMNPTYDVDQSLYELKFLPVNAKKADKLLTNITLLMDKIN</sequence>
<feature type="domain" description="YbhG-like alpha-helical hairpin" evidence="2">
    <location>
        <begin position="70"/>
        <end position="193"/>
    </location>
</feature>
<dbReference type="SUPFAM" id="SSF111369">
    <property type="entry name" value="HlyD-like secretion proteins"/>
    <property type="match status" value="1"/>
</dbReference>
<dbReference type="Pfam" id="PF25881">
    <property type="entry name" value="HH_YBHG"/>
    <property type="match status" value="1"/>
</dbReference>
<proteinExistence type="predicted"/>
<dbReference type="EMBL" id="CP034562">
    <property type="protein sequence ID" value="AZQ62259.1"/>
    <property type="molecule type" value="Genomic_DNA"/>
</dbReference>
<dbReference type="PROSITE" id="PS51257">
    <property type="entry name" value="PROKAR_LIPOPROTEIN"/>
    <property type="match status" value="1"/>
</dbReference>
<accession>A0A3S9P240</accession>
<dbReference type="Proteomes" id="UP000267268">
    <property type="component" value="Chromosome 1"/>
</dbReference>
<dbReference type="Gene3D" id="2.40.50.100">
    <property type="match status" value="1"/>
</dbReference>
<organism evidence="3 4">
    <name type="scientific">Flammeovirga pectinis</name>
    <dbReference type="NCBI Taxonomy" id="2494373"/>
    <lineage>
        <taxon>Bacteria</taxon>
        <taxon>Pseudomonadati</taxon>
        <taxon>Bacteroidota</taxon>
        <taxon>Cytophagia</taxon>
        <taxon>Cytophagales</taxon>
        <taxon>Flammeovirgaceae</taxon>
        <taxon>Flammeovirga</taxon>
    </lineage>
</organism>
<evidence type="ECO:0000256" key="1">
    <source>
        <dbReference type="SAM" id="SignalP"/>
    </source>
</evidence>
<keyword evidence="1" id="KW-0732">Signal</keyword>
<feature type="signal peptide" evidence="1">
    <location>
        <begin position="1"/>
        <end position="20"/>
    </location>
</feature>
<dbReference type="PANTHER" id="PTHR30438:SF2">
    <property type="entry name" value="MEMBRANE PROTEIN"/>
    <property type="match status" value="1"/>
</dbReference>
<feature type="chain" id="PRO_5019380452" evidence="1">
    <location>
        <begin position="21"/>
        <end position="321"/>
    </location>
</feature>
<dbReference type="PANTHER" id="PTHR30438">
    <property type="entry name" value="36 KDA ANTIGEN-RELATED"/>
    <property type="match status" value="1"/>
</dbReference>
<dbReference type="RefSeq" id="WP_126613583.1">
    <property type="nucleotide sequence ID" value="NZ_CP034562.1"/>
</dbReference>
<dbReference type="AlphaFoldDB" id="A0A3S9P240"/>
<gene>
    <name evidence="3" type="ORF">EI427_08415</name>
</gene>
<evidence type="ECO:0000313" key="3">
    <source>
        <dbReference type="EMBL" id="AZQ62259.1"/>
    </source>
</evidence>
<dbReference type="GO" id="GO:0005886">
    <property type="term" value="C:plasma membrane"/>
    <property type="evidence" value="ECO:0007669"/>
    <property type="project" value="TreeGrafter"/>
</dbReference>
<name>A0A3S9P240_9BACT</name>
<protein>
    <submittedName>
        <fullName evidence="3">Biotin/lipoyl-binding protein</fullName>
    </submittedName>
</protein>
<dbReference type="KEGG" id="fll:EI427_08415"/>
<keyword evidence="4" id="KW-1185">Reference proteome</keyword>
<dbReference type="Gene3D" id="1.10.287.470">
    <property type="entry name" value="Helix hairpin bin"/>
    <property type="match status" value="1"/>
</dbReference>
<evidence type="ECO:0000259" key="2">
    <source>
        <dbReference type="Pfam" id="PF25881"/>
    </source>
</evidence>
<dbReference type="OrthoDB" id="9798190at2"/>
<reference evidence="3 4" key="1">
    <citation type="submission" date="2018-12" db="EMBL/GenBank/DDBJ databases">
        <title>Flammeovirga pectinis sp. nov., isolated from the gut of the Korean scallop, Patinopecten yessoensis.</title>
        <authorList>
            <person name="Bae J.-W."/>
            <person name="Jeong Y.-S."/>
            <person name="Kang W."/>
        </authorList>
    </citation>
    <scope>NUCLEOTIDE SEQUENCE [LARGE SCALE GENOMIC DNA]</scope>
    <source>
        <strain evidence="3 4">L12M1</strain>
    </source>
</reference>